<dbReference type="AlphaFoldDB" id="A0A6I4TPZ5"/>
<protein>
    <submittedName>
        <fullName evidence="1">Uncharacterized protein</fullName>
    </submittedName>
</protein>
<dbReference type="Proteomes" id="UP000432727">
    <property type="component" value="Unassembled WGS sequence"/>
</dbReference>
<evidence type="ECO:0000313" key="1">
    <source>
        <dbReference type="EMBL" id="MXO97240.1"/>
    </source>
</evidence>
<evidence type="ECO:0000313" key="2">
    <source>
        <dbReference type="Proteomes" id="UP000432727"/>
    </source>
</evidence>
<dbReference type="RefSeq" id="WP_160596208.1">
    <property type="nucleotide sequence ID" value="NZ_WTYI01000001.1"/>
</dbReference>
<organism evidence="1 2">
    <name type="scientific">Qipengyuania aquimaris</name>
    <dbReference type="NCBI Taxonomy" id="255984"/>
    <lineage>
        <taxon>Bacteria</taxon>
        <taxon>Pseudomonadati</taxon>
        <taxon>Pseudomonadota</taxon>
        <taxon>Alphaproteobacteria</taxon>
        <taxon>Sphingomonadales</taxon>
        <taxon>Erythrobacteraceae</taxon>
        <taxon>Qipengyuania</taxon>
    </lineage>
</organism>
<dbReference type="EMBL" id="WTYI01000001">
    <property type="protein sequence ID" value="MXO97240.1"/>
    <property type="molecule type" value="Genomic_DNA"/>
</dbReference>
<accession>A0A6I4TPZ5</accession>
<sequence>MSDLKPFQVPEKAIAAHFSSVEEILRGALDPSVQVALVVDQLESKLVAGLSGAGLEITNRNRGGQVVRTAPLLHLRDGLWAFLGYQEEWSRMPDRRSKALFFRSSSIGIHFGYRNMDPKPQIFRAEWAGYDFRGGQYRFQGGLAGHPHWQFDALESLLSDEKVDKASELAELLREEAGGRPPPDFSPHGLGLLDTDVHDVISSRKIAAMHFASAAMWWNEAQHAHAPKNTINIRDWLKRSLAYIVQELDRV</sequence>
<keyword evidence="2" id="KW-1185">Reference proteome</keyword>
<dbReference type="OrthoDB" id="7605478at2"/>
<reference evidence="1 2" key="1">
    <citation type="submission" date="2019-12" db="EMBL/GenBank/DDBJ databases">
        <title>Genomic-based taxomic classification of the family Erythrobacteraceae.</title>
        <authorList>
            <person name="Xu L."/>
        </authorList>
    </citation>
    <scope>NUCLEOTIDE SEQUENCE [LARGE SCALE GENOMIC DNA]</scope>
    <source>
        <strain evidence="1 2">JCM 12189</strain>
    </source>
</reference>
<name>A0A6I4TPZ5_9SPHN</name>
<proteinExistence type="predicted"/>
<gene>
    <name evidence="1" type="ORF">GRI34_12510</name>
</gene>
<comment type="caution">
    <text evidence="1">The sequence shown here is derived from an EMBL/GenBank/DDBJ whole genome shotgun (WGS) entry which is preliminary data.</text>
</comment>